<feature type="region of interest" description="Disordered" evidence="1">
    <location>
        <begin position="115"/>
        <end position="134"/>
    </location>
</feature>
<keyword evidence="3" id="KW-1185">Reference proteome</keyword>
<evidence type="ECO:0000313" key="3">
    <source>
        <dbReference type="Proteomes" id="UP000645257"/>
    </source>
</evidence>
<reference evidence="2" key="2">
    <citation type="submission" date="2020-09" db="EMBL/GenBank/DDBJ databases">
        <authorList>
            <person name="Sun Q."/>
            <person name="Kim S."/>
        </authorList>
    </citation>
    <scope>NUCLEOTIDE SEQUENCE</scope>
    <source>
        <strain evidence="2">KCTC 32182</strain>
    </source>
</reference>
<reference evidence="2" key="1">
    <citation type="journal article" date="2014" name="Int. J. Syst. Evol. Microbiol.">
        <title>Complete genome sequence of Corynebacterium casei LMG S-19264T (=DSM 44701T), isolated from a smear-ripened cheese.</title>
        <authorList>
            <consortium name="US DOE Joint Genome Institute (JGI-PGF)"/>
            <person name="Walter F."/>
            <person name="Albersmeier A."/>
            <person name="Kalinowski J."/>
            <person name="Ruckert C."/>
        </authorList>
    </citation>
    <scope>NUCLEOTIDE SEQUENCE</scope>
    <source>
        <strain evidence="2">KCTC 32182</strain>
    </source>
</reference>
<comment type="caution">
    <text evidence="2">The sequence shown here is derived from an EMBL/GenBank/DDBJ whole genome shotgun (WGS) entry which is preliminary data.</text>
</comment>
<gene>
    <name evidence="2" type="ORF">GCM10011289_26900</name>
</gene>
<accession>A0A918UB10</accession>
<dbReference type="RefSeq" id="WP_189535182.1">
    <property type="nucleotide sequence ID" value="NZ_BMYX01000016.1"/>
</dbReference>
<feature type="compositionally biased region" description="Polar residues" evidence="1">
    <location>
        <begin position="122"/>
        <end position="134"/>
    </location>
</feature>
<dbReference type="AlphaFoldDB" id="A0A918UB10"/>
<sequence>MPFIYPSSTANQRIQQADTHNNGIAPYVHNMLEAHSEPNMAPCTASDNNIQLSDNTLDKYKKSFTKYGYKLANQAAPYRFKPLVTVFRVANELSKKHENNVKAAKISNLGMKPNVTPLLMPSPQTGQTRQINQS</sequence>
<evidence type="ECO:0000256" key="1">
    <source>
        <dbReference type="SAM" id="MobiDB-lite"/>
    </source>
</evidence>
<name>A0A918UB10_9NEIS</name>
<proteinExistence type="predicted"/>
<dbReference type="EMBL" id="BMYX01000016">
    <property type="protein sequence ID" value="GGY21795.1"/>
    <property type="molecule type" value="Genomic_DNA"/>
</dbReference>
<organism evidence="2 3">
    <name type="scientific">Paludibacterium paludis</name>
    <dbReference type="NCBI Taxonomy" id="1225769"/>
    <lineage>
        <taxon>Bacteria</taxon>
        <taxon>Pseudomonadati</taxon>
        <taxon>Pseudomonadota</taxon>
        <taxon>Betaproteobacteria</taxon>
        <taxon>Neisseriales</taxon>
        <taxon>Chromobacteriaceae</taxon>
        <taxon>Paludibacterium</taxon>
    </lineage>
</organism>
<dbReference type="Proteomes" id="UP000645257">
    <property type="component" value="Unassembled WGS sequence"/>
</dbReference>
<evidence type="ECO:0000313" key="2">
    <source>
        <dbReference type="EMBL" id="GGY21795.1"/>
    </source>
</evidence>
<protein>
    <submittedName>
        <fullName evidence="2">Uncharacterized protein</fullName>
    </submittedName>
</protein>